<keyword evidence="4" id="KW-0029">Amino-acid transport</keyword>
<evidence type="ECO:0000259" key="6">
    <source>
        <dbReference type="Pfam" id="PF13458"/>
    </source>
</evidence>
<dbReference type="PANTHER" id="PTHR30483:SF37">
    <property type="entry name" value="ABC TRANSPORTER SUBSTRATE-BINDING PROTEIN"/>
    <property type="match status" value="1"/>
</dbReference>
<dbReference type="InterPro" id="IPR051010">
    <property type="entry name" value="BCAA_transport"/>
</dbReference>
<sequence length="412" mass="44600">MRLLSSAALAAVMSVTALSGASADTLKIAFIDPLSGPFGPTGQDGLNEWEYAAEQINAKGGINGNQVEVTGYDNKVNPKESLVQLQKALDNGVRYIAQGNGSSVASALIDAITKHNKRNPGEEVLFLNYAAVDPSFTNDRCNFWHFRFDADSDMKMEAITDWVKGQEDIKKVYIIGQDYSFGKAVAAAAEKNLTEKRPDIEIVGNELHPLGKVKDFTPYVQKIISSGADAMITGNWGADMVLLIKAAIDSGFDGKILTYYGGSRGAATAMGQAAVGQVMAIVEHNTNLEMSDAHAAYVDGYEAKYSESNYYYQRIDNAMHMLAMAAEKADSIDPVDVAFALEGMTYEGPTGTLTMRADNHQVLQPMFMSTFSDNVARGVDNGPFGWVADDAARIEAEDTRTETTCQMTRPSK</sequence>
<dbReference type="InterPro" id="IPR028082">
    <property type="entry name" value="Peripla_BP_I"/>
</dbReference>
<evidence type="ECO:0000256" key="4">
    <source>
        <dbReference type="ARBA" id="ARBA00022970"/>
    </source>
</evidence>
<dbReference type="GO" id="GO:0006865">
    <property type="term" value="P:amino acid transport"/>
    <property type="evidence" value="ECO:0007669"/>
    <property type="project" value="UniProtKB-KW"/>
</dbReference>
<dbReference type="Proteomes" id="UP000051587">
    <property type="component" value="Unassembled WGS sequence"/>
</dbReference>
<proteinExistence type="inferred from homology"/>
<dbReference type="SUPFAM" id="SSF53822">
    <property type="entry name" value="Periplasmic binding protein-like I"/>
    <property type="match status" value="1"/>
</dbReference>
<comment type="similarity">
    <text evidence="1">Belongs to the leucine-binding protein family.</text>
</comment>
<evidence type="ECO:0000313" key="7">
    <source>
        <dbReference type="EMBL" id="CUH65408.1"/>
    </source>
</evidence>
<reference evidence="7 8" key="1">
    <citation type="submission" date="2015-09" db="EMBL/GenBank/DDBJ databases">
        <authorList>
            <consortium name="Swine Surveillance"/>
        </authorList>
    </citation>
    <scope>NUCLEOTIDE SEQUENCE [LARGE SCALE GENOMIC DNA]</scope>
    <source>
        <strain evidence="7 8">CECT 4357</strain>
    </source>
</reference>
<dbReference type="EMBL" id="CYSA01000016">
    <property type="protein sequence ID" value="CUH65408.1"/>
    <property type="molecule type" value="Genomic_DNA"/>
</dbReference>
<feature type="signal peptide" evidence="5">
    <location>
        <begin position="1"/>
        <end position="23"/>
    </location>
</feature>
<feature type="domain" description="Leucine-binding protein" evidence="6">
    <location>
        <begin position="25"/>
        <end position="371"/>
    </location>
</feature>
<dbReference type="PANTHER" id="PTHR30483">
    <property type="entry name" value="LEUCINE-SPECIFIC-BINDING PROTEIN"/>
    <property type="match status" value="1"/>
</dbReference>
<dbReference type="OrthoDB" id="9768099at2"/>
<dbReference type="RefSeq" id="WP_058262581.1">
    <property type="nucleotide sequence ID" value="NZ_CP051181.1"/>
</dbReference>
<feature type="chain" id="PRO_5006062916" evidence="5">
    <location>
        <begin position="24"/>
        <end position="412"/>
    </location>
</feature>
<organism evidence="7 8">
    <name type="scientific">Thalassovita gelatinovora</name>
    <name type="common">Thalassobius gelatinovorus</name>
    <dbReference type="NCBI Taxonomy" id="53501"/>
    <lineage>
        <taxon>Bacteria</taxon>
        <taxon>Pseudomonadati</taxon>
        <taxon>Pseudomonadota</taxon>
        <taxon>Alphaproteobacteria</taxon>
        <taxon>Rhodobacterales</taxon>
        <taxon>Roseobacteraceae</taxon>
        <taxon>Thalassovita</taxon>
    </lineage>
</organism>
<dbReference type="Pfam" id="PF13458">
    <property type="entry name" value="Peripla_BP_6"/>
    <property type="match status" value="1"/>
</dbReference>
<accession>A0A0P1FYK3</accession>
<dbReference type="STRING" id="53501.SAMN04488043_110135"/>
<keyword evidence="2" id="KW-0813">Transport</keyword>
<evidence type="ECO:0000256" key="1">
    <source>
        <dbReference type="ARBA" id="ARBA00010062"/>
    </source>
</evidence>
<protein>
    <submittedName>
        <fullName evidence="7">Leucine-, isoleucine-, valine-, threonine-, and alanine-binding protein</fullName>
    </submittedName>
</protein>
<name>A0A0P1FYK3_THAGE</name>
<gene>
    <name evidence="7" type="primary">braC_2</name>
    <name evidence="7" type="ORF">TG4357_01847</name>
</gene>
<evidence type="ECO:0000313" key="8">
    <source>
        <dbReference type="Proteomes" id="UP000051587"/>
    </source>
</evidence>
<evidence type="ECO:0000256" key="2">
    <source>
        <dbReference type="ARBA" id="ARBA00022448"/>
    </source>
</evidence>
<dbReference type="InterPro" id="IPR028081">
    <property type="entry name" value="Leu-bd"/>
</dbReference>
<dbReference type="AlphaFoldDB" id="A0A0P1FYK3"/>
<evidence type="ECO:0000256" key="3">
    <source>
        <dbReference type="ARBA" id="ARBA00022729"/>
    </source>
</evidence>
<dbReference type="Gene3D" id="3.40.50.2300">
    <property type="match status" value="2"/>
</dbReference>
<dbReference type="InterPro" id="IPR000709">
    <property type="entry name" value="Leu_Ile_Val-bd"/>
</dbReference>
<evidence type="ECO:0000256" key="5">
    <source>
        <dbReference type="SAM" id="SignalP"/>
    </source>
</evidence>
<dbReference type="PRINTS" id="PR00337">
    <property type="entry name" value="LEUILEVALBP"/>
</dbReference>
<keyword evidence="3 5" id="KW-0732">Signal</keyword>
<keyword evidence="8" id="KW-1185">Reference proteome</keyword>
<dbReference type="CDD" id="cd06329">
    <property type="entry name" value="PBP1_SBP-like"/>
    <property type="match status" value="1"/>
</dbReference>